<organism evidence="2 3">
    <name type="scientific">Noviherbaspirillum saxi</name>
    <dbReference type="NCBI Taxonomy" id="2320863"/>
    <lineage>
        <taxon>Bacteria</taxon>
        <taxon>Pseudomonadati</taxon>
        <taxon>Pseudomonadota</taxon>
        <taxon>Betaproteobacteria</taxon>
        <taxon>Burkholderiales</taxon>
        <taxon>Oxalobacteraceae</taxon>
        <taxon>Noviherbaspirillum</taxon>
    </lineage>
</organism>
<gene>
    <name evidence="2" type="ORF">D3871_10100</name>
</gene>
<sequence length="135" mass="14901">MNTRQINFAYKVRHALNENLDHLPTETTDRLANARKLALSRKKKSSPLHALVPRAAFPGRGNGGVVNGRFPWLARMGVAIPLIILVAGLAGIYQFEQQRRIADTAEIDAEVLADELPLSAYLDHGFNAFLAKRGD</sequence>
<feature type="transmembrane region" description="Helical" evidence="1">
    <location>
        <begin position="72"/>
        <end position="93"/>
    </location>
</feature>
<dbReference type="Pfam" id="PF12279">
    <property type="entry name" value="DUF3619"/>
    <property type="match status" value="1"/>
</dbReference>
<keyword evidence="1" id="KW-0812">Transmembrane</keyword>
<keyword evidence="1" id="KW-0472">Membrane</keyword>
<dbReference type="OrthoDB" id="8562153at2"/>
<reference evidence="3" key="1">
    <citation type="submission" date="2018-09" db="EMBL/GenBank/DDBJ databases">
        <authorList>
            <person name="Zhu H."/>
        </authorList>
    </citation>
    <scope>NUCLEOTIDE SEQUENCE [LARGE SCALE GENOMIC DNA]</scope>
    <source>
        <strain evidence="3">K1R23-30</strain>
    </source>
</reference>
<dbReference type="AlphaFoldDB" id="A0A3A3GD64"/>
<keyword evidence="3" id="KW-1185">Reference proteome</keyword>
<dbReference type="InterPro" id="IPR022064">
    <property type="entry name" value="DUF3619"/>
</dbReference>
<evidence type="ECO:0000313" key="2">
    <source>
        <dbReference type="EMBL" id="RJF98829.1"/>
    </source>
</evidence>
<comment type="caution">
    <text evidence="2">The sequence shown here is derived from an EMBL/GenBank/DDBJ whole genome shotgun (WGS) entry which is preliminary data.</text>
</comment>
<dbReference type="Proteomes" id="UP000265955">
    <property type="component" value="Unassembled WGS sequence"/>
</dbReference>
<name>A0A3A3GD64_9BURK</name>
<accession>A0A3A3GD64</accession>
<dbReference type="RefSeq" id="WP_119768774.1">
    <property type="nucleotide sequence ID" value="NZ_QYUO01000001.1"/>
</dbReference>
<protein>
    <submittedName>
        <fullName evidence="2">DUF3619 family protein</fullName>
    </submittedName>
</protein>
<evidence type="ECO:0000256" key="1">
    <source>
        <dbReference type="SAM" id="Phobius"/>
    </source>
</evidence>
<proteinExistence type="predicted"/>
<keyword evidence="1" id="KW-1133">Transmembrane helix</keyword>
<evidence type="ECO:0000313" key="3">
    <source>
        <dbReference type="Proteomes" id="UP000265955"/>
    </source>
</evidence>
<dbReference type="EMBL" id="QYUO01000001">
    <property type="protein sequence ID" value="RJF98829.1"/>
    <property type="molecule type" value="Genomic_DNA"/>
</dbReference>